<evidence type="ECO:0000313" key="14">
    <source>
        <dbReference type="Proteomes" id="UP000595437"/>
    </source>
</evidence>
<dbReference type="EMBL" id="CP045905">
    <property type="protein sequence ID" value="QQP36783.1"/>
    <property type="molecule type" value="Genomic_DNA"/>
</dbReference>
<evidence type="ECO:0000256" key="9">
    <source>
        <dbReference type="ARBA" id="ARBA00023200"/>
    </source>
</evidence>
<comment type="catalytic activity">
    <reaction evidence="10">
        <text>L-threonyl-[protein] + ATP = O-phospho-L-threonyl-[protein] + ADP + H(+)</text>
        <dbReference type="Rhea" id="RHEA:46608"/>
        <dbReference type="Rhea" id="RHEA-COMP:11060"/>
        <dbReference type="Rhea" id="RHEA-COMP:11605"/>
        <dbReference type="ChEBI" id="CHEBI:15378"/>
        <dbReference type="ChEBI" id="CHEBI:30013"/>
        <dbReference type="ChEBI" id="CHEBI:30616"/>
        <dbReference type="ChEBI" id="CHEBI:61977"/>
        <dbReference type="ChEBI" id="CHEBI:456216"/>
        <dbReference type="EC" id="2.7.11.1"/>
    </reaction>
</comment>
<evidence type="ECO:0000256" key="3">
    <source>
        <dbReference type="ARBA" id="ARBA00016885"/>
    </source>
</evidence>
<sequence length="168" mass="19160">MVCGRSASRGGSVIRDPFEKAYKGGFGVVYAGIRVRDGKPVAIKHVPRAKVTDWDIINGRRVPLELRLLKTVQSVNGVIRLLDFYERMDSFVYVMEKPSPVKDLFEFIRIKHFFRQVVRTILACHRKGVIHRDIKDENLLVDLKTLELKLIDFGSGAHIKSGAYTDFD</sequence>
<dbReference type="GO" id="GO:0005524">
    <property type="term" value="F:ATP binding"/>
    <property type="evidence" value="ECO:0007669"/>
    <property type="project" value="UniProtKB-KW"/>
</dbReference>
<evidence type="ECO:0000256" key="8">
    <source>
        <dbReference type="ARBA" id="ARBA00022840"/>
    </source>
</evidence>
<organism evidence="13 14">
    <name type="scientific">Caligus rogercresseyi</name>
    <name type="common">Sea louse</name>
    <dbReference type="NCBI Taxonomy" id="217165"/>
    <lineage>
        <taxon>Eukaryota</taxon>
        <taxon>Metazoa</taxon>
        <taxon>Ecdysozoa</taxon>
        <taxon>Arthropoda</taxon>
        <taxon>Crustacea</taxon>
        <taxon>Multicrustacea</taxon>
        <taxon>Hexanauplia</taxon>
        <taxon>Copepoda</taxon>
        <taxon>Siphonostomatoida</taxon>
        <taxon>Caligidae</taxon>
        <taxon>Caligus</taxon>
    </lineage>
</organism>
<dbReference type="InterPro" id="IPR051138">
    <property type="entry name" value="PIM_Ser/Thr_kinase"/>
</dbReference>
<evidence type="ECO:0000256" key="6">
    <source>
        <dbReference type="ARBA" id="ARBA00022741"/>
    </source>
</evidence>
<protein>
    <recommendedName>
        <fullName evidence="3">Serine/threonine-protein kinase 1</fullName>
        <ecNumber evidence="2">2.7.11.1</ecNumber>
    </recommendedName>
</protein>
<dbReference type="InterPro" id="IPR008271">
    <property type="entry name" value="Ser/Thr_kinase_AS"/>
</dbReference>
<keyword evidence="9" id="KW-1035">Host cytoplasm</keyword>
<evidence type="ECO:0000256" key="10">
    <source>
        <dbReference type="ARBA" id="ARBA00047899"/>
    </source>
</evidence>
<dbReference type="InterPro" id="IPR000719">
    <property type="entry name" value="Prot_kinase_dom"/>
</dbReference>
<dbReference type="Gene3D" id="3.30.200.20">
    <property type="entry name" value="Phosphorylase Kinase, domain 1"/>
    <property type="match status" value="1"/>
</dbReference>
<dbReference type="PANTHER" id="PTHR22984:SF25">
    <property type="entry name" value="PROTEIN KINASE DOMAIN-CONTAINING PROTEIN"/>
    <property type="match status" value="1"/>
</dbReference>
<keyword evidence="8" id="KW-0067">ATP-binding</keyword>
<keyword evidence="7" id="KW-0418">Kinase</keyword>
<evidence type="ECO:0000256" key="1">
    <source>
        <dbReference type="ARBA" id="ARBA00004192"/>
    </source>
</evidence>
<dbReference type="GO" id="GO:0005737">
    <property type="term" value="C:cytoplasm"/>
    <property type="evidence" value="ECO:0007669"/>
    <property type="project" value="TreeGrafter"/>
</dbReference>
<evidence type="ECO:0000313" key="13">
    <source>
        <dbReference type="EMBL" id="QQP36783.1"/>
    </source>
</evidence>
<dbReference type="PANTHER" id="PTHR22984">
    <property type="entry name" value="SERINE/THREONINE-PROTEIN KINASE PIM"/>
    <property type="match status" value="1"/>
</dbReference>
<comment type="catalytic activity">
    <reaction evidence="11">
        <text>L-seryl-[protein] + ATP = O-phospho-L-seryl-[protein] + ADP + H(+)</text>
        <dbReference type="Rhea" id="RHEA:17989"/>
        <dbReference type="Rhea" id="RHEA-COMP:9863"/>
        <dbReference type="Rhea" id="RHEA-COMP:11604"/>
        <dbReference type="ChEBI" id="CHEBI:15378"/>
        <dbReference type="ChEBI" id="CHEBI:29999"/>
        <dbReference type="ChEBI" id="CHEBI:30616"/>
        <dbReference type="ChEBI" id="CHEBI:83421"/>
        <dbReference type="ChEBI" id="CHEBI:456216"/>
        <dbReference type="EC" id="2.7.11.1"/>
    </reaction>
</comment>
<dbReference type="PROSITE" id="PS00108">
    <property type="entry name" value="PROTEIN_KINASE_ST"/>
    <property type="match status" value="1"/>
</dbReference>
<dbReference type="Pfam" id="PF00069">
    <property type="entry name" value="Pkinase"/>
    <property type="match status" value="1"/>
</dbReference>
<evidence type="ECO:0000256" key="7">
    <source>
        <dbReference type="ARBA" id="ARBA00022777"/>
    </source>
</evidence>
<dbReference type="OrthoDB" id="193931at2759"/>
<keyword evidence="14" id="KW-1185">Reference proteome</keyword>
<dbReference type="SMART" id="SM00220">
    <property type="entry name" value="S_TKc"/>
    <property type="match status" value="1"/>
</dbReference>
<gene>
    <name evidence="13" type="ORF">FKW44_021981</name>
</gene>
<keyword evidence="4" id="KW-0723">Serine/threonine-protein kinase</keyword>
<dbReference type="Gene3D" id="1.10.510.10">
    <property type="entry name" value="Transferase(Phosphotransferase) domain 1"/>
    <property type="match status" value="1"/>
</dbReference>
<accession>A0A7T8GS44</accession>
<feature type="non-terminal residue" evidence="13">
    <location>
        <position position="168"/>
    </location>
</feature>
<keyword evidence="6" id="KW-0547">Nucleotide-binding</keyword>
<proteinExistence type="predicted"/>
<keyword evidence="5" id="KW-0808">Transferase</keyword>
<dbReference type="InterPro" id="IPR011009">
    <property type="entry name" value="Kinase-like_dom_sf"/>
</dbReference>
<evidence type="ECO:0000256" key="4">
    <source>
        <dbReference type="ARBA" id="ARBA00022527"/>
    </source>
</evidence>
<dbReference type="AlphaFoldDB" id="A0A7T8GS44"/>
<evidence type="ECO:0000256" key="11">
    <source>
        <dbReference type="ARBA" id="ARBA00048679"/>
    </source>
</evidence>
<dbReference type="SUPFAM" id="SSF56112">
    <property type="entry name" value="Protein kinase-like (PK-like)"/>
    <property type="match status" value="1"/>
</dbReference>
<name>A0A7T8GS44_CALRO</name>
<dbReference type="PROSITE" id="PS50011">
    <property type="entry name" value="PROTEIN_KINASE_DOM"/>
    <property type="match status" value="1"/>
</dbReference>
<comment type="subcellular location">
    <subcellularLocation>
        <location evidence="1">Host cytoplasm</location>
    </subcellularLocation>
</comment>
<evidence type="ECO:0000256" key="5">
    <source>
        <dbReference type="ARBA" id="ARBA00022679"/>
    </source>
</evidence>
<dbReference type="EC" id="2.7.11.1" evidence="2"/>
<reference evidence="14" key="1">
    <citation type="submission" date="2021-01" db="EMBL/GenBank/DDBJ databases">
        <title>Caligus Genome Assembly.</title>
        <authorList>
            <person name="Gallardo-Escarate C."/>
        </authorList>
    </citation>
    <scope>NUCLEOTIDE SEQUENCE [LARGE SCALE GENOMIC DNA]</scope>
</reference>
<feature type="domain" description="Protein kinase" evidence="12">
    <location>
        <begin position="15"/>
        <end position="168"/>
    </location>
</feature>
<dbReference type="GO" id="GO:0004674">
    <property type="term" value="F:protein serine/threonine kinase activity"/>
    <property type="evidence" value="ECO:0007669"/>
    <property type="project" value="UniProtKB-KW"/>
</dbReference>
<dbReference type="Proteomes" id="UP000595437">
    <property type="component" value="Chromosome 16"/>
</dbReference>
<evidence type="ECO:0000256" key="2">
    <source>
        <dbReference type="ARBA" id="ARBA00012513"/>
    </source>
</evidence>
<dbReference type="GO" id="GO:0030430">
    <property type="term" value="C:host cell cytoplasm"/>
    <property type="evidence" value="ECO:0007669"/>
    <property type="project" value="UniProtKB-SubCell"/>
</dbReference>
<evidence type="ECO:0000259" key="12">
    <source>
        <dbReference type="PROSITE" id="PS50011"/>
    </source>
</evidence>